<evidence type="ECO:0000313" key="7">
    <source>
        <dbReference type="Proteomes" id="UP000315995"/>
    </source>
</evidence>
<dbReference type="Proteomes" id="UP000315995">
    <property type="component" value="Chromosome"/>
</dbReference>
<dbReference type="PROSITE" id="PS50072">
    <property type="entry name" value="CSA_PPIASE_2"/>
    <property type="match status" value="1"/>
</dbReference>
<accession>A0A4Y6Q342</accession>
<comment type="similarity">
    <text evidence="3">Belongs to the cyclophilin-type PPIase family.</text>
</comment>
<dbReference type="OrthoDB" id="9807797at2"/>
<dbReference type="InterPro" id="IPR044666">
    <property type="entry name" value="Cyclophilin_A-like"/>
</dbReference>
<sequence>MLAAAGCDSKSRGERQTPSSADEDKVAAAADVASAKTNEAAAKAKAEAPKASDLARYTADIQGSGALTATIETTLGVVKCELYEKQAPVTVANFVGLATGKKTWVDPQTGELRQNAPYYDGVEFHRVIPNFLIQAGDRTATGSSGPGYTLPDEFHPELRHDEAGVLSMANKGKPDSAGSQWFITEAPIPHLDNRHSVFGQCEDLDVVKKIARVPTGPQNRPKDPPKIESISFSRELTEAATN</sequence>
<dbReference type="EC" id="5.2.1.8" evidence="3"/>
<name>A0A4Y6Q342_PERCE</name>
<comment type="catalytic activity">
    <reaction evidence="3">
        <text>[protein]-peptidylproline (omega=180) = [protein]-peptidylproline (omega=0)</text>
        <dbReference type="Rhea" id="RHEA:16237"/>
        <dbReference type="Rhea" id="RHEA-COMP:10747"/>
        <dbReference type="Rhea" id="RHEA-COMP:10748"/>
        <dbReference type="ChEBI" id="CHEBI:83833"/>
        <dbReference type="ChEBI" id="CHEBI:83834"/>
        <dbReference type="EC" id="5.2.1.8"/>
    </reaction>
</comment>
<feature type="compositionally biased region" description="Polar residues" evidence="4">
    <location>
        <begin position="230"/>
        <end position="242"/>
    </location>
</feature>
<dbReference type="PROSITE" id="PS00170">
    <property type="entry name" value="CSA_PPIASE_1"/>
    <property type="match status" value="1"/>
</dbReference>
<evidence type="ECO:0000256" key="2">
    <source>
        <dbReference type="ARBA" id="ARBA00023235"/>
    </source>
</evidence>
<reference evidence="6 7" key="1">
    <citation type="submission" date="2019-06" db="EMBL/GenBank/DDBJ databases">
        <title>Persicimonas caeni gen. nov., sp. nov., a predatory bacterium isolated from solar saltern.</title>
        <authorList>
            <person name="Wang S."/>
        </authorList>
    </citation>
    <scope>NUCLEOTIDE SEQUENCE [LARGE SCALE GENOMIC DNA]</scope>
    <source>
        <strain evidence="6 7">YN101</strain>
    </source>
</reference>
<evidence type="ECO:0000313" key="6">
    <source>
        <dbReference type="EMBL" id="QDG54983.1"/>
    </source>
</evidence>
<feature type="domain" description="PPIase cyclophilin-type" evidence="5">
    <location>
        <begin position="72"/>
        <end position="232"/>
    </location>
</feature>
<keyword evidence="7" id="KW-1185">Reference proteome</keyword>
<dbReference type="GO" id="GO:0003755">
    <property type="term" value="F:peptidyl-prolyl cis-trans isomerase activity"/>
    <property type="evidence" value="ECO:0007669"/>
    <property type="project" value="UniProtKB-UniRule"/>
</dbReference>
<evidence type="ECO:0000259" key="5">
    <source>
        <dbReference type="PROSITE" id="PS50072"/>
    </source>
</evidence>
<dbReference type="PANTHER" id="PTHR45625:SF4">
    <property type="entry name" value="PEPTIDYLPROLYL ISOMERASE DOMAIN AND WD REPEAT-CONTAINING PROTEIN 1"/>
    <property type="match status" value="1"/>
</dbReference>
<dbReference type="AlphaFoldDB" id="A0A4Y6Q342"/>
<dbReference type="GO" id="GO:0006457">
    <property type="term" value="P:protein folding"/>
    <property type="evidence" value="ECO:0007669"/>
    <property type="project" value="InterPro"/>
</dbReference>
<proteinExistence type="inferred from homology"/>
<dbReference type="InterPro" id="IPR020892">
    <property type="entry name" value="Cyclophilin-type_PPIase_CS"/>
</dbReference>
<evidence type="ECO:0000256" key="1">
    <source>
        <dbReference type="ARBA" id="ARBA00023110"/>
    </source>
</evidence>
<evidence type="ECO:0000256" key="4">
    <source>
        <dbReference type="SAM" id="MobiDB-lite"/>
    </source>
</evidence>
<protein>
    <recommendedName>
        <fullName evidence="3">Peptidyl-prolyl cis-trans isomerase</fullName>
        <shortName evidence="3">PPIase</shortName>
        <ecNumber evidence="3">5.2.1.8</ecNumber>
    </recommendedName>
</protein>
<dbReference type="EMBL" id="CP041186">
    <property type="protein sequence ID" value="QDG54983.1"/>
    <property type="molecule type" value="Genomic_DNA"/>
</dbReference>
<dbReference type="PRINTS" id="PR00153">
    <property type="entry name" value="CSAPPISMRASE"/>
</dbReference>
<comment type="function">
    <text evidence="3">PPIases accelerate the folding of proteins. It catalyzes the cis-trans isomerization of proline imidic peptide bonds in oligopeptides.</text>
</comment>
<feature type="region of interest" description="Disordered" evidence="4">
    <location>
        <begin position="214"/>
        <end position="242"/>
    </location>
</feature>
<dbReference type="SUPFAM" id="SSF50891">
    <property type="entry name" value="Cyclophilin-like"/>
    <property type="match status" value="1"/>
</dbReference>
<feature type="region of interest" description="Disordered" evidence="4">
    <location>
        <begin position="1"/>
        <end position="30"/>
    </location>
</feature>
<evidence type="ECO:0000256" key="3">
    <source>
        <dbReference type="RuleBase" id="RU363019"/>
    </source>
</evidence>
<dbReference type="PANTHER" id="PTHR45625">
    <property type="entry name" value="PEPTIDYL-PROLYL CIS-TRANS ISOMERASE-RELATED"/>
    <property type="match status" value="1"/>
</dbReference>
<keyword evidence="2 3" id="KW-0413">Isomerase</keyword>
<dbReference type="InterPro" id="IPR002130">
    <property type="entry name" value="Cyclophilin-type_PPIase_dom"/>
</dbReference>
<dbReference type="Gene3D" id="2.40.100.10">
    <property type="entry name" value="Cyclophilin-like"/>
    <property type="match status" value="1"/>
</dbReference>
<accession>A0A5B8YE85</accession>
<dbReference type="CDD" id="cd00317">
    <property type="entry name" value="cyclophilin"/>
    <property type="match status" value="1"/>
</dbReference>
<dbReference type="InterPro" id="IPR029000">
    <property type="entry name" value="Cyclophilin-like_dom_sf"/>
</dbReference>
<dbReference type="Pfam" id="PF00160">
    <property type="entry name" value="Pro_isomerase"/>
    <property type="match status" value="1"/>
</dbReference>
<gene>
    <name evidence="6" type="ORF">FIV42_29350</name>
</gene>
<organism evidence="6 7">
    <name type="scientific">Persicimonas caeni</name>
    <dbReference type="NCBI Taxonomy" id="2292766"/>
    <lineage>
        <taxon>Bacteria</taxon>
        <taxon>Deltaproteobacteria</taxon>
        <taxon>Bradymonadales</taxon>
        <taxon>Bradymonadaceae</taxon>
        <taxon>Persicimonas</taxon>
    </lineage>
</organism>
<keyword evidence="1 3" id="KW-0697">Rotamase</keyword>